<evidence type="ECO:0008006" key="4">
    <source>
        <dbReference type="Google" id="ProtNLM"/>
    </source>
</evidence>
<dbReference type="PANTHER" id="PTHR34418">
    <property type="entry name" value="NUCLEAR PORE COMPLEX PROTEIN NUP214 ISOFORM X1"/>
    <property type="match status" value="1"/>
</dbReference>
<feature type="compositionally biased region" description="Polar residues" evidence="1">
    <location>
        <begin position="1381"/>
        <end position="1395"/>
    </location>
</feature>
<name>A0A8T2Z4Q9_POPDE</name>
<feature type="region of interest" description="Disordered" evidence="1">
    <location>
        <begin position="1627"/>
        <end position="1647"/>
    </location>
</feature>
<feature type="compositionally biased region" description="Polar residues" evidence="1">
    <location>
        <begin position="1488"/>
        <end position="1498"/>
    </location>
</feature>
<proteinExistence type="predicted"/>
<dbReference type="Proteomes" id="UP000807159">
    <property type="component" value="Chromosome 3"/>
</dbReference>
<evidence type="ECO:0000313" key="3">
    <source>
        <dbReference type="Proteomes" id="UP000807159"/>
    </source>
</evidence>
<feature type="region of interest" description="Disordered" evidence="1">
    <location>
        <begin position="1"/>
        <end position="24"/>
    </location>
</feature>
<feature type="compositionally biased region" description="Polar residues" evidence="1">
    <location>
        <begin position="1505"/>
        <end position="1532"/>
    </location>
</feature>
<evidence type="ECO:0000313" key="2">
    <source>
        <dbReference type="EMBL" id="KAH8512335.1"/>
    </source>
</evidence>
<evidence type="ECO:0000256" key="1">
    <source>
        <dbReference type="SAM" id="MobiDB-lite"/>
    </source>
</evidence>
<dbReference type="GO" id="GO:0017056">
    <property type="term" value="F:structural constituent of nuclear pore"/>
    <property type="evidence" value="ECO:0007669"/>
    <property type="project" value="InterPro"/>
</dbReference>
<feature type="compositionally biased region" description="Polar residues" evidence="1">
    <location>
        <begin position="1263"/>
        <end position="1279"/>
    </location>
</feature>
<accession>A0A8T2Z4Q9</accession>
<dbReference type="InterPro" id="IPR044694">
    <property type="entry name" value="NUP214"/>
</dbReference>
<feature type="region of interest" description="Disordered" evidence="1">
    <location>
        <begin position="1260"/>
        <end position="1279"/>
    </location>
</feature>
<feature type="region of interest" description="Disordered" evidence="1">
    <location>
        <begin position="1183"/>
        <end position="1202"/>
    </location>
</feature>
<protein>
    <recommendedName>
        <fullName evidence="4">Nuclear pore complex protein NUP214</fullName>
    </recommendedName>
</protein>
<sequence>MGFGKEGETKTEFEEEKEGDHVESSDYYFDKIGKPIPILSDQTVSPFPLQNPPLPSRPLALSQYHSLIFIAHPSGFLVARTKDVMDAAMDIKEKGSSSSSSIQRVSLVDVPIGKVHILTLSTDSSTLAVSVAAHIHFFHVHSLLDMEQKPSFSCSLSEPSSSTVKDIQWRRRPDNSYLVLSNQGKLYHGALAAGTHTLKHITDNVDAVEWSLKGKYIAVARGSLISILSSNFKERFSISLPFRSWIADSDDNCTVKVDSIRWVRRDSIIVGCFQQTADGKEENYLLQVISRKDGKIYDSSSKPVVLSFYDLFSGLVDDIVPYGSGPYLSLDYLEQCGLAITANKKNTDQHIVLLGWSVEDEMSETAVIDIERDTLLPRIELQENGDDNLIMGLCVDKVSLNGKVKVEVGVEEQKELSPYCVLMCVTLEGKLVMFQVASATGANIQAEVDSSLEDEKEDIALEHEGCDQSSLSSGLHEETLEDISLGLQPQHVSHKELQLNKDGGIPTQDLVPSDKNEIPEKLEIKSLSVQQSVKLGQSSLKASIPEIPSYLGSDSSKTETQRLAGFASRSALSGKVLTDAPSISSRKDLPNNADLFKAPPRDVGSNALPGVPSQSWSSGKVTLLASTLIQGNRPDFNNVQVGAANVPSDLGSKSFCLKDTVGQSTSVNASVRPALDGEQRGSIVSGTIESLPTFRSSQLSSHENFASARSPNHRLKYSKDNYKTSSLRSSEPNLSKQFGNIKELAKELDTLLECIEEKGGFKDACTVFLRGSVEALEEGMGTLSENCRMLKSVMDERLGEIHHLLDKTVQVLARKIYVDGIVKQASDSQYLELWNHQKLSSELELKRRCILKLNQELTNQLIQLERHFNALELQSFGGNAGFHTDRRTLQIRYMPSRQLQSLHSLQNTMSSQLAAAEQLSECLSKQMSMLNLESPVRQKNVKKELFETIGIPYDASFSSPDAMKAGDTSSLKKLLFSSGSAATKGKSRRHQSSAMKSSDSETSRRRRDSLDQSWASFEPTKTTVKRVLLQENQKKNVNKSFLLKDRQIFSSGLGDISTVHQEDQTSRSFLHPLESKGLHYGSPKQTFEKKPTVPFKWASDPPMSSQPLGLRSPILQNNNIGMVSVSSSLVSLPGGEISSREAYNMTADKSKSMFSQIEKPDSVSTNETRRIQQTEANINKNSADSTVQPMQTPLFPKKPNEIPVSTTSSVLAKSAMQSVKPGPADTKSSFFESPYKNYEPPLSLLGASSVAPAQPGKVPEINFATSKGQPSEKVSSSPSAFISHSVSSSLMSNISPNVSSSISTPTLSAAMSLSTSLTSSKVTTGSNQTVTSTSLSSVSVSPVFSTGSLSFQAPRTVLPSHAPPPTSEFSPELQPPLGKTLPSSNPSPSCLTSESLETDIQPLIGKPARNLNPPATPSVSESLETEPQPPPAGKNPPSVTPVAPSESDSPKTEVPHPPGEASSKSDVDVPTTASQPNPSTFGLKLEPSASSVLATGLSTGFAPGNQPSLNHSGSTASKVALNSQPQQPSSHNVPFGAPILTSDSVSGKNESLDVAVTEEVEMEEEAPEASCTNELNLGNLGGFGIGSTPIPTAPRANPFGSPFGSTGSNVATSSLTMTVPSGELFRPASFNFQSPQPSQKPPPTNMGAFSGGFGTGAVAQAPAQSQFGQPAHIGSGQQALGSVLGTFGQSRQFGTGLPGSGFASTSGFGGGLATSSSTGGFASAATAGGFAGVASTGGGFAALASSGAGFAGVAAGGGFGSGASGVGFGGVASGGSGIAGVASGGGGFAAAASSAGGFAAAPASGSGFGASGSGFGAFGSQQGSGGFSGFPGNAGGSQQGIGGFSAFSGNPAGAGKPAELFTQMRK</sequence>
<gene>
    <name evidence="2" type="ORF">H0E87_005825</name>
</gene>
<dbReference type="GO" id="GO:0006405">
    <property type="term" value="P:RNA export from nucleus"/>
    <property type="evidence" value="ECO:0007669"/>
    <property type="project" value="InterPro"/>
</dbReference>
<feature type="compositionally biased region" description="Polar residues" evidence="1">
    <location>
        <begin position="1471"/>
        <end position="1480"/>
    </location>
</feature>
<keyword evidence="3" id="KW-1185">Reference proteome</keyword>
<dbReference type="SUPFAM" id="SSF117289">
    <property type="entry name" value="Nucleoporin domain"/>
    <property type="match status" value="1"/>
</dbReference>
<dbReference type="PANTHER" id="PTHR34418:SF3">
    <property type="entry name" value="NUCLEAR PORE COMPLEX PROTEIN NUP214"/>
    <property type="match status" value="1"/>
</dbReference>
<dbReference type="EMBL" id="JACEGQ020000003">
    <property type="protein sequence ID" value="KAH8512335.1"/>
    <property type="molecule type" value="Genomic_DNA"/>
</dbReference>
<feature type="region of interest" description="Disordered" evidence="1">
    <location>
        <begin position="1355"/>
        <end position="1533"/>
    </location>
</feature>
<feature type="region of interest" description="Disordered" evidence="1">
    <location>
        <begin position="980"/>
        <end position="1014"/>
    </location>
</feature>
<reference evidence="2" key="1">
    <citation type="journal article" date="2021" name="J. Hered.">
        <title>Genome Assembly of Salicaceae Populus deltoides (Eastern Cottonwood) I-69 Based on Nanopore Sequencing and Hi-C Technologies.</title>
        <authorList>
            <person name="Bai S."/>
            <person name="Wu H."/>
            <person name="Zhang J."/>
            <person name="Pan Z."/>
            <person name="Zhao W."/>
            <person name="Li Z."/>
            <person name="Tong C."/>
        </authorList>
    </citation>
    <scope>NUCLEOTIDE SEQUENCE</scope>
    <source>
        <tissue evidence="2">Leaf</tissue>
    </source>
</reference>
<comment type="caution">
    <text evidence="2">The sequence shown here is derived from an EMBL/GenBank/DDBJ whole genome shotgun (WGS) entry which is preliminary data.</text>
</comment>
<organism evidence="2 3">
    <name type="scientific">Populus deltoides</name>
    <name type="common">Eastern poplar</name>
    <name type="synonym">Eastern cottonwood</name>
    <dbReference type="NCBI Taxonomy" id="3696"/>
    <lineage>
        <taxon>Eukaryota</taxon>
        <taxon>Viridiplantae</taxon>
        <taxon>Streptophyta</taxon>
        <taxon>Embryophyta</taxon>
        <taxon>Tracheophyta</taxon>
        <taxon>Spermatophyta</taxon>
        <taxon>Magnoliopsida</taxon>
        <taxon>eudicotyledons</taxon>
        <taxon>Gunneridae</taxon>
        <taxon>Pentapetalae</taxon>
        <taxon>rosids</taxon>
        <taxon>fabids</taxon>
        <taxon>Malpighiales</taxon>
        <taxon>Salicaceae</taxon>
        <taxon>Saliceae</taxon>
        <taxon>Populus</taxon>
    </lineage>
</organism>